<dbReference type="GO" id="GO:0032259">
    <property type="term" value="P:methylation"/>
    <property type="evidence" value="ECO:0007669"/>
    <property type="project" value="UniProtKB-KW"/>
</dbReference>
<dbReference type="GO" id="GO:0009307">
    <property type="term" value="P:DNA restriction-modification system"/>
    <property type="evidence" value="ECO:0007669"/>
    <property type="project" value="UniProtKB-KW"/>
</dbReference>
<evidence type="ECO:0000256" key="3">
    <source>
        <dbReference type="ARBA" id="ARBA00022679"/>
    </source>
</evidence>
<gene>
    <name evidence="6" type="ORF">BG258_20340</name>
</gene>
<dbReference type="GO" id="GO:0008170">
    <property type="term" value="F:N-methyltransferase activity"/>
    <property type="evidence" value="ECO:0007669"/>
    <property type="project" value="InterPro"/>
</dbReference>
<dbReference type="GO" id="GO:0003677">
    <property type="term" value="F:DNA binding"/>
    <property type="evidence" value="ECO:0007669"/>
    <property type="project" value="InterPro"/>
</dbReference>
<dbReference type="InterPro" id="IPR002941">
    <property type="entry name" value="DNA_methylase_N4/N6"/>
</dbReference>
<comment type="caution">
    <text evidence="6">The sequence shown here is derived from an EMBL/GenBank/DDBJ whole genome shotgun (WGS) entry which is preliminary data.</text>
</comment>
<keyword evidence="4" id="KW-0680">Restriction system</keyword>
<dbReference type="Gene3D" id="3.40.50.150">
    <property type="entry name" value="Vaccinia Virus protein VP39"/>
    <property type="match status" value="2"/>
</dbReference>
<dbReference type="SUPFAM" id="SSF53335">
    <property type="entry name" value="S-adenosyl-L-methionine-dependent methyltransferases"/>
    <property type="match status" value="2"/>
</dbReference>
<evidence type="ECO:0000259" key="5">
    <source>
        <dbReference type="Pfam" id="PF01555"/>
    </source>
</evidence>
<evidence type="ECO:0000256" key="2">
    <source>
        <dbReference type="ARBA" id="ARBA00022603"/>
    </source>
</evidence>
<reference evidence="6 7" key="1">
    <citation type="submission" date="2016-09" db="EMBL/GenBank/DDBJ databases">
        <title>Draft genome sequence of the soil isolate, Lysinibacillus fusiformis M5, a potential hypoxanthine producer.</title>
        <authorList>
            <person name="Gallegos-Monterrosa R."/>
            <person name="Maroti G."/>
            <person name="Balint B."/>
            <person name="Kovacs A.T."/>
        </authorList>
    </citation>
    <scope>NUCLEOTIDE SEQUENCE [LARGE SCALE GENOMIC DNA]</scope>
    <source>
        <strain evidence="6 7">M5</strain>
    </source>
</reference>
<keyword evidence="3" id="KW-0808">Transferase</keyword>
<dbReference type="InterPro" id="IPR029063">
    <property type="entry name" value="SAM-dependent_MTases_sf"/>
</dbReference>
<accession>A0A1E4R0D3</accession>
<dbReference type="EMBL" id="MECQ01000003">
    <property type="protein sequence ID" value="ODV53899.1"/>
    <property type="molecule type" value="Genomic_DNA"/>
</dbReference>
<dbReference type="AlphaFoldDB" id="A0A1E4R0D3"/>
<dbReference type="Pfam" id="PF01555">
    <property type="entry name" value="N6_N4_Mtase"/>
    <property type="match status" value="1"/>
</dbReference>
<evidence type="ECO:0000313" key="6">
    <source>
        <dbReference type="EMBL" id="ODV53899.1"/>
    </source>
</evidence>
<evidence type="ECO:0000313" key="7">
    <source>
        <dbReference type="Proteomes" id="UP000094784"/>
    </source>
</evidence>
<dbReference type="Proteomes" id="UP000094784">
    <property type="component" value="Unassembled WGS sequence"/>
</dbReference>
<comment type="similarity">
    <text evidence="1">Belongs to the N(4)/N(6)-methyltransferase family.</text>
</comment>
<protein>
    <recommendedName>
        <fullName evidence="5">DNA methylase N-4/N-6 domain-containing protein</fullName>
    </recommendedName>
</protein>
<sequence>MRNSNWTPYNDPVESKRSGPVYNMHSYPTKIDYHSIIKYILYYTKPGDVVFDGFSGTGSTGLAAISCDEVDSKIEQEFQEHNVDYKLGKRKAILTDLSPIATFISSSIALPVDVKKLEQAAVQLLEESEKEIGWMYKVMNDGVEETIRQIVWSEIYKCPNCNFEIDYWDVGVDFENKTFKDTFTCPSCNTNLEKSACERVTEEIYDDVLKEKASRIKRVPKRVYVQVGKKKYYRECIENDIKLINRIELTPIPETVPNVKMMFKDGNWGEMYRSGYHKGVTHVHHFYTRRNLIVLGSLWENALKAPLEVRNQLLFLISSYNLSNSTLMTRVVFKKSVEDLVVTGYQNGQLYLGSISLEKNIIKGIKEQKLKNLIKASGLFNVDKNDIRISTQSITDLNIPDNSIDYIFTDPPFGQDIIYSEMNFILEAWLGKYTDNKNEAIICKAQGKGLVDYKELMKQAFSEMYRILKAGKHMSVVFHNSKKDVWNATIESMVEVGFRIVETSILDKKQGSIKQVKSQNAVGKDIIIGVIKPFQENALKTLSDDECNIWDHLSDVINENYKSKEEIEKDKQFLYSVYLSYMIKNHFSVNYDAKDFYKQLKIRFLKE</sequence>
<feature type="domain" description="DNA methylase N-4/N-6" evidence="5">
    <location>
        <begin position="15"/>
        <end position="66"/>
    </location>
</feature>
<name>A0A1E4R0D3_9BACI</name>
<evidence type="ECO:0000256" key="1">
    <source>
        <dbReference type="ARBA" id="ARBA00006594"/>
    </source>
</evidence>
<dbReference type="InterPro" id="IPR002052">
    <property type="entry name" value="DNA_methylase_N6_adenine_CS"/>
</dbReference>
<proteinExistence type="inferred from homology"/>
<dbReference type="REBASE" id="172336">
    <property type="entry name" value="M.LfuM5ORF20340P"/>
</dbReference>
<keyword evidence="2" id="KW-0489">Methyltransferase</keyword>
<dbReference type="PROSITE" id="PS00092">
    <property type="entry name" value="N6_MTASE"/>
    <property type="match status" value="1"/>
</dbReference>
<evidence type="ECO:0000256" key="4">
    <source>
        <dbReference type="ARBA" id="ARBA00022747"/>
    </source>
</evidence>
<organism evidence="6 7">
    <name type="scientific">Lysinibacillus fusiformis</name>
    <dbReference type="NCBI Taxonomy" id="28031"/>
    <lineage>
        <taxon>Bacteria</taxon>
        <taxon>Bacillati</taxon>
        <taxon>Bacillota</taxon>
        <taxon>Bacilli</taxon>
        <taxon>Bacillales</taxon>
        <taxon>Bacillaceae</taxon>
        <taxon>Lysinibacillus</taxon>
    </lineage>
</organism>